<organism evidence="2 3">
    <name type="scientific">Molossus molossus</name>
    <name type="common">Pallas' mastiff bat</name>
    <name type="synonym">Vespertilio molossus</name>
    <dbReference type="NCBI Taxonomy" id="27622"/>
    <lineage>
        <taxon>Eukaryota</taxon>
        <taxon>Metazoa</taxon>
        <taxon>Chordata</taxon>
        <taxon>Craniata</taxon>
        <taxon>Vertebrata</taxon>
        <taxon>Euteleostomi</taxon>
        <taxon>Mammalia</taxon>
        <taxon>Eutheria</taxon>
        <taxon>Laurasiatheria</taxon>
        <taxon>Chiroptera</taxon>
        <taxon>Yangochiroptera</taxon>
        <taxon>Molossidae</taxon>
        <taxon>Molossus</taxon>
    </lineage>
</organism>
<feature type="transmembrane region" description="Helical" evidence="1">
    <location>
        <begin position="83"/>
        <end position="104"/>
    </location>
</feature>
<evidence type="ECO:0000313" key="3">
    <source>
        <dbReference type="Proteomes" id="UP000550707"/>
    </source>
</evidence>
<keyword evidence="1" id="KW-0472">Membrane</keyword>
<sequence length="161" mass="18319">MYYWVLLVMADRVKKIKESKGRQVVRSVKLELCLRSFQSPAGLNVHYKSTSVINPKVLSSPEESSFGKIFTCHTLSIALEQTIYLFIFIFFIVIRGHFSIFVQIEWEGGRGREKEGNIDVKETHRVAATRTTNQGRGQTATEVHALSGNRTQVSPDCRRTL</sequence>
<evidence type="ECO:0000313" key="2">
    <source>
        <dbReference type="EMBL" id="KAF6416205.1"/>
    </source>
</evidence>
<comment type="caution">
    <text evidence="2">The sequence shown here is derived from an EMBL/GenBank/DDBJ whole genome shotgun (WGS) entry which is preliminary data.</text>
</comment>
<protein>
    <submittedName>
        <fullName evidence="2">Uncharacterized protein</fullName>
    </submittedName>
</protein>
<dbReference type="Proteomes" id="UP000550707">
    <property type="component" value="Unassembled WGS sequence"/>
</dbReference>
<keyword evidence="1" id="KW-1133">Transmembrane helix</keyword>
<name>A0A7J8CZF2_MOLMO</name>
<evidence type="ECO:0000256" key="1">
    <source>
        <dbReference type="SAM" id="Phobius"/>
    </source>
</evidence>
<dbReference type="InParanoid" id="A0A7J8CZF2"/>
<keyword evidence="3" id="KW-1185">Reference proteome</keyword>
<dbReference type="AlphaFoldDB" id="A0A7J8CZF2"/>
<proteinExistence type="predicted"/>
<dbReference type="EMBL" id="JACASF010000019">
    <property type="protein sequence ID" value="KAF6416205.1"/>
    <property type="molecule type" value="Genomic_DNA"/>
</dbReference>
<accession>A0A7J8CZF2</accession>
<keyword evidence="1" id="KW-0812">Transmembrane</keyword>
<gene>
    <name evidence="2" type="ORF">HJG59_009485</name>
</gene>
<reference evidence="2 3" key="1">
    <citation type="journal article" date="2020" name="Nature">
        <title>Six reference-quality genomes reveal evolution of bat adaptations.</title>
        <authorList>
            <person name="Jebb D."/>
            <person name="Huang Z."/>
            <person name="Pippel M."/>
            <person name="Hughes G.M."/>
            <person name="Lavrichenko K."/>
            <person name="Devanna P."/>
            <person name="Winkler S."/>
            <person name="Jermiin L.S."/>
            <person name="Skirmuntt E.C."/>
            <person name="Katzourakis A."/>
            <person name="Burkitt-Gray L."/>
            <person name="Ray D.A."/>
            <person name="Sullivan K.A.M."/>
            <person name="Roscito J.G."/>
            <person name="Kirilenko B.M."/>
            <person name="Davalos L.M."/>
            <person name="Corthals A.P."/>
            <person name="Power M.L."/>
            <person name="Jones G."/>
            <person name="Ransome R.D."/>
            <person name="Dechmann D.K.N."/>
            <person name="Locatelli A.G."/>
            <person name="Puechmaille S.J."/>
            <person name="Fedrigo O."/>
            <person name="Jarvis E.D."/>
            <person name="Hiller M."/>
            <person name="Vernes S.C."/>
            <person name="Myers E.W."/>
            <person name="Teeling E.C."/>
        </authorList>
    </citation>
    <scope>NUCLEOTIDE SEQUENCE [LARGE SCALE GENOMIC DNA]</scope>
    <source>
        <strain evidence="2">MMolMol1</strain>
        <tissue evidence="2">Muscle</tissue>
    </source>
</reference>